<dbReference type="AlphaFoldDB" id="A0A5D3BYL4"/>
<dbReference type="Proteomes" id="UP000321947">
    <property type="component" value="Unassembled WGS sequence"/>
</dbReference>
<dbReference type="EMBL" id="SSTD01015292">
    <property type="protein sequence ID" value="TYK03276.1"/>
    <property type="molecule type" value="Genomic_DNA"/>
</dbReference>
<feature type="compositionally biased region" description="Polar residues" evidence="1">
    <location>
        <begin position="73"/>
        <end position="92"/>
    </location>
</feature>
<evidence type="ECO:0000313" key="2">
    <source>
        <dbReference type="EMBL" id="TYK03276.1"/>
    </source>
</evidence>
<comment type="caution">
    <text evidence="2">The sequence shown here is derived from an EMBL/GenBank/DDBJ whole genome shotgun (WGS) entry which is preliminary data.</text>
</comment>
<protein>
    <recommendedName>
        <fullName evidence="4">Envelope-like protein</fullName>
    </recommendedName>
</protein>
<organism evidence="2 3">
    <name type="scientific">Cucumis melo var. makuwa</name>
    <name type="common">Oriental melon</name>
    <dbReference type="NCBI Taxonomy" id="1194695"/>
    <lineage>
        <taxon>Eukaryota</taxon>
        <taxon>Viridiplantae</taxon>
        <taxon>Streptophyta</taxon>
        <taxon>Embryophyta</taxon>
        <taxon>Tracheophyta</taxon>
        <taxon>Spermatophyta</taxon>
        <taxon>Magnoliopsida</taxon>
        <taxon>eudicotyledons</taxon>
        <taxon>Gunneridae</taxon>
        <taxon>Pentapetalae</taxon>
        <taxon>rosids</taxon>
        <taxon>fabids</taxon>
        <taxon>Cucurbitales</taxon>
        <taxon>Cucurbitaceae</taxon>
        <taxon>Benincaseae</taxon>
        <taxon>Cucumis</taxon>
    </lineage>
</organism>
<gene>
    <name evidence="2" type="ORF">E5676_scaffold298G001030</name>
</gene>
<feature type="region of interest" description="Disordered" evidence="1">
    <location>
        <begin position="1"/>
        <end position="43"/>
    </location>
</feature>
<accession>A0A5D3BYL4</accession>
<evidence type="ECO:0008006" key="4">
    <source>
        <dbReference type="Google" id="ProtNLM"/>
    </source>
</evidence>
<name>A0A5D3BYL4_CUCMM</name>
<evidence type="ECO:0000313" key="3">
    <source>
        <dbReference type="Proteomes" id="UP000321947"/>
    </source>
</evidence>
<evidence type="ECO:0000256" key="1">
    <source>
        <dbReference type="SAM" id="MobiDB-lite"/>
    </source>
</evidence>
<feature type="region of interest" description="Disordered" evidence="1">
    <location>
        <begin position="67"/>
        <end position="93"/>
    </location>
</feature>
<proteinExistence type="predicted"/>
<reference evidence="2 3" key="1">
    <citation type="submission" date="2019-08" db="EMBL/GenBank/DDBJ databases">
        <title>Draft genome sequences of two oriental melons (Cucumis melo L. var makuwa).</title>
        <authorList>
            <person name="Kwon S.-Y."/>
        </authorList>
    </citation>
    <scope>NUCLEOTIDE SEQUENCE [LARGE SCALE GENOMIC DNA]</scope>
    <source>
        <strain evidence="3">cv. Chang Bougi</strain>
        <tissue evidence="2">Leaf</tissue>
    </source>
</reference>
<sequence length="340" mass="37576">MANTHRGKYQARSTKVVSKGFDSRTNMHGVSPSDSSSLPLHDDNLTKIAPENVKSEHVPTESHFSAMHFRGPSTANENPEQTSHSPPAQSFVLNPPVDIQESVPKYELVSQSTDGLDENVELNDNNTPPDDDPNKNIVSWPVNEIATIFLSVKYAILHKIGIANWFPSSHASSVYVALGTFPYQMCNDEYVDVGLFFIYNQLLSHVGTFDVKISIPLPRFFSSLLIHMNADILSANNALGSDPKTLYLSYRLFQGSNVPDLEHGMRPSRNPRVYDIDDSAEGFFVPCDLASKIINTLTTGSRALSTSINMLSSRRLEVDSLVRHLKTLIPSSSAVDQAQE</sequence>